<dbReference type="InterPro" id="IPR019264">
    <property type="entry name" value="DUF2179"/>
</dbReference>
<feature type="transmembrane region" description="Helical" evidence="6">
    <location>
        <begin position="175"/>
        <end position="195"/>
    </location>
</feature>
<organism evidence="8 9">
    <name type="scientific">Vagococcus lutrae</name>
    <dbReference type="NCBI Taxonomy" id="81947"/>
    <lineage>
        <taxon>Bacteria</taxon>
        <taxon>Bacillati</taxon>
        <taxon>Bacillota</taxon>
        <taxon>Bacilli</taxon>
        <taxon>Lactobacillales</taxon>
        <taxon>Enterococcaceae</taxon>
        <taxon>Vagococcus</taxon>
    </lineage>
</organism>
<proteinExistence type="predicted"/>
<feature type="transmembrane region" description="Helical" evidence="6">
    <location>
        <begin position="148"/>
        <end position="169"/>
    </location>
</feature>
<dbReference type="GeneID" id="72385541"/>
<dbReference type="Pfam" id="PF10035">
    <property type="entry name" value="DUF2179"/>
    <property type="match status" value="1"/>
</dbReference>
<sequence length="282" mass="30339">MKKIMTKERIVSLLYVTVGAFLLAVSMQSVLEPNQIVAGGATGVSVILNHVTGIPSFVILYAINIPLLILCFILLGKEVGMKTIYGSMIFPFFVGLIGNIPTLTHTPLLAALSGGVITGIGLGLVFKGNASTGGTAIISQIVNVYFKLPLGLAVSIVDGFVIIGALLVFDVDRVLYSLISLFIIGRVVDLVQVGFDRSKNVMIISEASDEVNKMIIEKMDRGVTHLAIQGGFERREKEMLMCVIPEKEFHTLKEEVLAIDPHAFVVAMAASEVMGKGFSLSR</sequence>
<dbReference type="Pfam" id="PF02588">
    <property type="entry name" value="YitT_membrane"/>
    <property type="match status" value="1"/>
</dbReference>
<reference evidence="8" key="1">
    <citation type="submission" date="2023-01" db="EMBL/GenBank/DDBJ databases">
        <title>Oxazolidinone resistance genes in florfenicol resistant enterococci from beef cattle and veal calves at slaughter.</title>
        <authorList>
            <person name="Biggel M."/>
        </authorList>
    </citation>
    <scope>NUCLEOTIDE SEQUENCE</scope>
    <source>
        <strain evidence="8">K204-1</strain>
    </source>
</reference>
<evidence type="ECO:0000256" key="3">
    <source>
        <dbReference type="ARBA" id="ARBA00022692"/>
    </source>
</evidence>
<keyword evidence="3 6" id="KW-0812">Transmembrane</keyword>
<dbReference type="InterPro" id="IPR003740">
    <property type="entry name" value="YitT"/>
</dbReference>
<evidence type="ECO:0000256" key="6">
    <source>
        <dbReference type="SAM" id="Phobius"/>
    </source>
</evidence>
<evidence type="ECO:0000256" key="5">
    <source>
        <dbReference type="ARBA" id="ARBA00023136"/>
    </source>
</evidence>
<evidence type="ECO:0000256" key="4">
    <source>
        <dbReference type="ARBA" id="ARBA00022989"/>
    </source>
</evidence>
<keyword evidence="5 6" id="KW-0472">Membrane</keyword>
<dbReference type="GO" id="GO:0005886">
    <property type="term" value="C:plasma membrane"/>
    <property type="evidence" value="ECO:0007669"/>
    <property type="project" value="UniProtKB-SubCell"/>
</dbReference>
<dbReference type="Proteomes" id="UP001179600">
    <property type="component" value="Chromosome"/>
</dbReference>
<evidence type="ECO:0000313" key="8">
    <source>
        <dbReference type="EMBL" id="WCG22935.1"/>
    </source>
</evidence>
<dbReference type="InterPro" id="IPR051461">
    <property type="entry name" value="UPF0750_membrane"/>
</dbReference>
<evidence type="ECO:0000259" key="7">
    <source>
        <dbReference type="Pfam" id="PF10035"/>
    </source>
</evidence>
<dbReference type="RefSeq" id="WP_126762282.1">
    <property type="nucleotide sequence ID" value="NZ_BKBT01000026.1"/>
</dbReference>
<protein>
    <submittedName>
        <fullName evidence="8">YitT family protein</fullName>
    </submittedName>
</protein>
<dbReference type="InterPro" id="IPR015867">
    <property type="entry name" value="N-reg_PII/ATP_PRibTrfase_C"/>
</dbReference>
<gene>
    <name evidence="8" type="ORF">PML95_01435</name>
</gene>
<feature type="transmembrane region" description="Helical" evidence="6">
    <location>
        <begin position="108"/>
        <end position="127"/>
    </location>
</feature>
<dbReference type="PIRSF" id="PIRSF006483">
    <property type="entry name" value="Membrane_protein_YitT"/>
    <property type="match status" value="1"/>
</dbReference>
<name>A0AAE9XIW9_9ENTE</name>
<feature type="transmembrane region" description="Helical" evidence="6">
    <location>
        <begin position="83"/>
        <end position="102"/>
    </location>
</feature>
<feature type="domain" description="DUF2179" evidence="7">
    <location>
        <begin position="221"/>
        <end position="275"/>
    </location>
</feature>
<evidence type="ECO:0000313" key="9">
    <source>
        <dbReference type="Proteomes" id="UP001179600"/>
    </source>
</evidence>
<dbReference type="EMBL" id="CP116507">
    <property type="protein sequence ID" value="WCG22935.1"/>
    <property type="molecule type" value="Genomic_DNA"/>
</dbReference>
<dbReference type="PANTHER" id="PTHR33545:SF9">
    <property type="entry name" value="UPF0750 MEMBRANE PROTEIN YITE"/>
    <property type="match status" value="1"/>
</dbReference>
<feature type="transmembrane region" description="Helical" evidence="6">
    <location>
        <begin position="53"/>
        <end position="76"/>
    </location>
</feature>
<keyword evidence="2" id="KW-1003">Cell membrane</keyword>
<accession>A0AAE9XIW9</accession>
<evidence type="ECO:0000256" key="2">
    <source>
        <dbReference type="ARBA" id="ARBA00022475"/>
    </source>
</evidence>
<evidence type="ECO:0000256" key="1">
    <source>
        <dbReference type="ARBA" id="ARBA00004651"/>
    </source>
</evidence>
<dbReference type="AlphaFoldDB" id="A0AAE9XIW9"/>
<keyword evidence="4 6" id="KW-1133">Transmembrane helix</keyword>
<dbReference type="PANTHER" id="PTHR33545">
    <property type="entry name" value="UPF0750 MEMBRANE PROTEIN YITT-RELATED"/>
    <property type="match status" value="1"/>
</dbReference>
<dbReference type="CDD" id="cd16380">
    <property type="entry name" value="YitT_C"/>
    <property type="match status" value="1"/>
</dbReference>
<comment type="subcellular location">
    <subcellularLocation>
        <location evidence="1">Cell membrane</location>
        <topology evidence="1">Multi-pass membrane protein</topology>
    </subcellularLocation>
</comment>
<dbReference type="Gene3D" id="3.30.70.120">
    <property type="match status" value="1"/>
</dbReference>